<feature type="region of interest" description="Disordered" evidence="2">
    <location>
        <begin position="1"/>
        <end position="34"/>
    </location>
</feature>
<sequence length="232" mass="24375">MSLSTPRPSPGVSGTSGNSTTSAAHTTWASVTGADPEHSRRYIARWEAIEGDGGDVVGEARLIDAMAQRGARILDAGAGTGRIAAHLSALGHRVSAVDIDPQLVDYARQRYTEGEESVGVPVDWNTGDLAEDSEVPAGPFDFIVSAGNVLAFIPNAAHRQALGVLASRLDEAGRLVVGFGLQRGRSLEEFTEDATAAGLKVSQMFAGWDLQPFTEASDFLVAVLVRTEGGEQ</sequence>
<dbReference type="InterPro" id="IPR029063">
    <property type="entry name" value="SAM-dependent_MTases_sf"/>
</dbReference>
<name>A0A9D1RM78_9CORY</name>
<dbReference type="SUPFAM" id="SSF53335">
    <property type="entry name" value="S-adenosyl-L-methionine-dependent methyltransferases"/>
    <property type="match status" value="1"/>
</dbReference>
<dbReference type="Pfam" id="PF13649">
    <property type="entry name" value="Methyltransf_25"/>
    <property type="match status" value="1"/>
</dbReference>
<keyword evidence="4" id="KW-0489">Methyltransferase</keyword>
<dbReference type="PANTHER" id="PTHR43861">
    <property type="entry name" value="TRANS-ACONITATE 2-METHYLTRANSFERASE-RELATED"/>
    <property type="match status" value="1"/>
</dbReference>
<dbReference type="AlphaFoldDB" id="A0A9D1RM78"/>
<gene>
    <name evidence="4" type="ORF">H9870_00600</name>
</gene>
<dbReference type="EMBL" id="DXGC01000007">
    <property type="protein sequence ID" value="HIW90159.1"/>
    <property type="molecule type" value="Genomic_DNA"/>
</dbReference>
<proteinExistence type="predicted"/>
<keyword evidence="1" id="KW-0808">Transferase</keyword>
<evidence type="ECO:0000256" key="1">
    <source>
        <dbReference type="ARBA" id="ARBA00022679"/>
    </source>
</evidence>
<dbReference type="GO" id="GO:0032259">
    <property type="term" value="P:methylation"/>
    <property type="evidence" value="ECO:0007669"/>
    <property type="project" value="UniProtKB-KW"/>
</dbReference>
<accession>A0A9D1RM78</accession>
<reference evidence="4" key="2">
    <citation type="submission" date="2021-04" db="EMBL/GenBank/DDBJ databases">
        <authorList>
            <person name="Gilroy R."/>
        </authorList>
    </citation>
    <scope>NUCLEOTIDE SEQUENCE</scope>
    <source>
        <strain evidence="4">CHK32-1732</strain>
    </source>
</reference>
<evidence type="ECO:0000313" key="4">
    <source>
        <dbReference type="EMBL" id="HIW90159.1"/>
    </source>
</evidence>
<feature type="compositionally biased region" description="Low complexity" evidence="2">
    <location>
        <begin position="10"/>
        <end position="32"/>
    </location>
</feature>
<comment type="caution">
    <text evidence="4">The sequence shown here is derived from an EMBL/GenBank/DDBJ whole genome shotgun (WGS) entry which is preliminary data.</text>
</comment>
<dbReference type="InterPro" id="IPR041698">
    <property type="entry name" value="Methyltransf_25"/>
</dbReference>
<evidence type="ECO:0000259" key="3">
    <source>
        <dbReference type="Pfam" id="PF13649"/>
    </source>
</evidence>
<evidence type="ECO:0000256" key="2">
    <source>
        <dbReference type="SAM" id="MobiDB-lite"/>
    </source>
</evidence>
<organism evidence="4 5">
    <name type="scientific">Candidatus Corynebacterium avicola</name>
    <dbReference type="NCBI Taxonomy" id="2838527"/>
    <lineage>
        <taxon>Bacteria</taxon>
        <taxon>Bacillati</taxon>
        <taxon>Actinomycetota</taxon>
        <taxon>Actinomycetes</taxon>
        <taxon>Mycobacteriales</taxon>
        <taxon>Corynebacteriaceae</taxon>
        <taxon>Corynebacterium</taxon>
    </lineage>
</organism>
<evidence type="ECO:0000313" key="5">
    <source>
        <dbReference type="Proteomes" id="UP000824190"/>
    </source>
</evidence>
<feature type="domain" description="Methyltransferase" evidence="3">
    <location>
        <begin position="73"/>
        <end position="172"/>
    </location>
</feature>
<reference evidence="4" key="1">
    <citation type="journal article" date="2021" name="PeerJ">
        <title>Extensive microbial diversity within the chicken gut microbiome revealed by metagenomics and culture.</title>
        <authorList>
            <person name="Gilroy R."/>
            <person name="Ravi A."/>
            <person name="Getino M."/>
            <person name="Pursley I."/>
            <person name="Horton D.L."/>
            <person name="Alikhan N.F."/>
            <person name="Baker D."/>
            <person name="Gharbi K."/>
            <person name="Hall N."/>
            <person name="Watson M."/>
            <person name="Adriaenssens E.M."/>
            <person name="Foster-Nyarko E."/>
            <person name="Jarju S."/>
            <person name="Secka A."/>
            <person name="Antonio M."/>
            <person name="Oren A."/>
            <person name="Chaudhuri R.R."/>
            <person name="La Ragione R."/>
            <person name="Hildebrand F."/>
            <person name="Pallen M.J."/>
        </authorList>
    </citation>
    <scope>NUCLEOTIDE SEQUENCE</scope>
    <source>
        <strain evidence="4">CHK32-1732</strain>
    </source>
</reference>
<dbReference type="CDD" id="cd02440">
    <property type="entry name" value="AdoMet_MTases"/>
    <property type="match status" value="1"/>
</dbReference>
<dbReference type="Gene3D" id="3.40.50.150">
    <property type="entry name" value="Vaccinia Virus protein VP39"/>
    <property type="match status" value="1"/>
</dbReference>
<dbReference type="Proteomes" id="UP000824190">
    <property type="component" value="Unassembled WGS sequence"/>
</dbReference>
<dbReference type="GO" id="GO:0008168">
    <property type="term" value="F:methyltransferase activity"/>
    <property type="evidence" value="ECO:0007669"/>
    <property type="project" value="UniProtKB-KW"/>
</dbReference>
<protein>
    <submittedName>
        <fullName evidence="4">Methyltransferase domain-containing protein</fullName>
    </submittedName>
</protein>